<organism evidence="2 3">
    <name type="scientific">Turicibacter sanguinis PC909</name>
    <dbReference type="NCBI Taxonomy" id="702450"/>
    <lineage>
        <taxon>Bacteria</taxon>
        <taxon>Bacillati</taxon>
        <taxon>Bacillota</taxon>
        <taxon>Erysipelotrichia</taxon>
        <taxon>Erysipelotrichales</taxon>
        <taxon>Turicibacteraceae</taxon>
        <taxon>Turicibacter</taxon>
    </lineage>
</organism>
<feature type="region of interest" description="Disordered" evidence="1">
    <location>
        <begin position="1"/>
        <end position="41"/>
    </location>
</feature>
<dbReference type="EMBL" id="ADMN01000047">
    <property type="protein sequence ID" value="EFF64318.1"/>
    <property type="molecule type" value="Genomic_DNA"/>
</dbReference>
<name>A0ABP2I2N1_9FIRM</name>
<comment type="caution">
    <text evidence="2">The sequence shown here is derived from an EMBL/GenBank/DDBJ whole genome shotgun (WGS) entry which is preliminary data.</text>
</comment>
<sequence length="41" mass="4615">MMSGKMHKYNEKKVKQPGKVYEAGEPVPGTGVTTKKKEQKH</sequence>
<evidence type="ECO:0000256" key="1">
    <source>
        <dbReference type="SAM" id="MobiDB-lite"/>
    </source>
</evidence>
<protein>
    <submittedName>
        <fullName evidence="2">Uncharacterized protein</fullName>
    </submittedName>
</protein>
<keyword evidence="3" id="KW-1185">Reference proteome</keyword>
<proteinExistence type="predicted"/>
<evidence type="ECO:0000313" key="2">
    <source>
        <dbReference type="EMBL" id="EFF64318.1"/>
    </source>
</evidence>
<accession>A0ABP2I2N1</accession>
<evidence type="ECO:0000313" key="3">
    <source>
        <dbReference type="Proteomes" id="UP000002938"/>
    </source>
</evidence>
<reference evidence="2 3" key="1">
    <citation type="journal article" date="2011" name="J. Bacteriol.">
        <title>Draft Genome Sequence of Turicibacter sanguinis PC909, Isolated from Human Feces.</title>
        <authorList>
            <person name="Cuiv P.O."/>
            <person name="Klaassens E.S."/>
            <person name="Durkin A.S."/>
            <person name="Harkins D.M."/>
            <person name="Foster L."/>
            <person name="McCorrison J."/>
            <person name="Torralba M."/>
            <person name="Nelson K.E."/>
            <person name="Morrison M."/>
        </authorList>
    </citation>
    <scope>NUCLEOTIDE SEQUENCE [LARGE SCALE GENOMIC DNA]</scope>
    <source>
        <strain evidence="2 3">PC909</strain>
    </source>
</reference>
<dbReference type="RefSeq" id="WP_006784108.1">
    <property type="nucleotide sequence ID" value="NZ_ADMN01000047.1"/>
</dbReference>
<dbReference type="Proteomes" id="UP000002938">
    <property type="component" value="Unassembled WGS sequence"/>
</dbReference>
<gene>
    <name evidence="2" type="ORF">CUW_1975</name>
</gene>
<dbReference type="GeneID" id="77100713"/>